<name>A0AAP2CPW2_9RHOB</name>
<organism evidence="2 3">
    <name type="scientific">Harenicola maris</name>
    <dbReference type="NCBI Taxonomy" id="2841044"/>
    <lineage>
        <taxon>Bacteria</taxon>
        <taxon>Pseudomonadati</taxon>
        <taxon>Pseudomonadota</taxon>
        <taxon>Alphaproteobacteria</taxon>
        <taxon>Rhodobacterales</taxon>
        <taxon>Paracoccaceae</taxon>
        <taxon>Harenicola</taxon>
    </lineage>
</organism>
<dbReference type="RefSeq" id="WP_327794144.1">
    <property type="nucleotide sequence ID" value="NZ_JADQAZ010000002.1"/>
</dbReference>
<protein>
    <submittedName>
        <fullName evidence="2">Uncharacterized protein</fullName>
    </submittedName>
</protein>
<feature type="compositionally biased region" description="Basic and acidic residues" evidence="1">
    <location>
        <begin position="13"/>
        <end position="23"/>
    </location>
</feature>
<dbReference type="EMBL" id="JADQAZ010000002">
    <property type="protein sequence ID" value="MBT0957923.1"/>
    <property type="molecule type" value="Genomic_DNA"/>
</dbReference>
<keyword evidence="3" id="KW-1185">Reference proteome</keyword>
<evidence type="ECO:0000313" key="3">
    <source>
        <dbReference type="Proteomes" id="UP001315686"/>
    </source>
</evidence>
<accession>A0AAP2CPW2</accession>
<gene>
    <name evidence="2" type="ORF">IV417_11020</name>
</gene>
<evidence type="ECO:0000256" key="1">
    <source>
        <dbReference type="SAM" id="MobiDB-lite"/>
    </source>
</evidence>
<comment type="caution">
    <text evidence="2">The sequence shown here is derived from an EMBL/GenBank/DDBJ whole genome shotgun (WGS) entry which is preliminary data.</text>
</comment>
<sequence length="67" mass="7331">MKKYLGSGDFPGGEDKVLKRLKPDPDGKVTTERIIAGRFQLEGACRGVGAKPVFRALAVLKIMQHHP</sequence>
<reference evidence="2 3" key="1">
    <citation type="journal article" date="2021" name="Arch. Microbiol.">
        <title>Harenicola maris gen. nov., sp. nov. isolated from the Sea of Japan shallow sediments.</title>
        <authorList>
            <person name="Romanenko L.A."/>
            <person name="Kurilenko V.V."/>
            <person name="Chernysheva N.Y."/>
            <person name="Tekutyeva L.A."/>
            <person name="Velansky P.V."/>
            <person name="Svetashev V.I."/>
            <person name="Isaeva M.P."/>
        </authorList>
    </citation>
    <scope>NUCLEOTIDE SEQUENCE [LARGE SCALE GENOMIC DNA]</scope>
    <source>
        <strain evidence="2 3">KMM 3653</strain>
    </source>
</reference>
<dbReference type="AlphaFoldDB" id="A0AAP2CPW2"/>
<proteinExistence type="predicted"/>
<feature type="region of interest" description="Disordered" evidence="1">
    <location>
        <begin position="1"/>
        <end position="23"/>
    </location>
</feature>
<dbReference type="Proteomes" id="UP001315686">
    <property type="component" value="Unassembled WGS sequence"/>
</dbReference>
<evidence type="ECO:0000313" key="2">
    <source>
        <dbReference type="EMBL" id="MBT0957923.1"/>
    </source>
</evidence>